<organism evidence="4 5">
    <name type="scientific">Candidatus Rhabdochlamydia oedothoracis</name>
    <dbReference type="NCBI Taxonomy" id="2720720"/>
    <lineage>
        <taxon>Bacteria</taxon>
        <taxon>Pseudomonadati</taxon>
        <taxon>Chlamydiota</taxon>
        <taxon>Chlamydiia</taxon>
        <taxon>Parachlamydiales</taxon>
        <taxon>Candidatus Rhabdochlamydiaceae</taxon>
        <taxon>Candidatus Rhabdochlamydia</taxon>
    </lineage>
</organism>
<evidence type="ECO:0000256" key="1">
    <source>
        <dbReference type="ARBA" id="ARBA00009353"/>
    </source>
</evidence>
<dbReference type="EMBL" id="CP075587">
    <property type="protein sequence ID" value="QYF48950.1"/>
    <property type="molecule type" value="Genomic_DNA"/>
</dbReference>
<dbReference type="RefSeq" id="WP_215217551.1">
    <property type="nucleotide sequence ID" value="NZ_CP075587.1"/>
</dbReference>
<dbReference type="InterPro" id="IPR013549">
    <property type="entry name" value="DUF1731"/>
</dbReference>
<dbReference type="PANTHER" id="PTHR11092:SF0">
    <property type="entry name" value="EPIMERASE FAMILY PROTEIN SDR39U1"/>
    <property type="match status" value="1"/>
</dbReference>
<dbReference type="Gene3D" id="3.40.50.720">
    <property type="entry name" value="NAD(P)-binding Rossmann-like Domain"/>
    <property type="match status" value="1"/>
</dbReference>
<dbReference type="InterPro" id="IPR036291">
    <property type="entry name" value="NAD(P)-bd_dom_sf"/>
</dbReference>
<dbReference type="InterPro" id="IPR010099">
    <property type="entry name" value="SDR39U1"/>
</dbReference>
<feature type="domain" description="NAD-dependent epimerase/dehydratase" evidence="2">
    <location>
        <begin position="18"/>
        <end position="226"/>
    </location>
</feature>
<dbReference type="Proteomes" id="UP000826014">
    <property type="component" value="Chromosome"/>
</dbReference>
<dbReference type="NCBIfam" id="TIGR01777">
    <property type="entry name" value="yfcH"/>
    <property type="match status" value="1"/>
</dbReference>
<evidence type="ECO:0000313" key="4">
    <source>
        <dbReference type="EMBL" id="QYF48950.1"/>
    </source>
</evidence>
<name>A0ABX8V661_9BACT</name>
<sequence>MKEDLEFIYKYSSVPLKILVSGANGFIGSQLTHFLRLAGHDVMRLVRHKQEVSSDTVYWDPIEGQFSKQEFEGFDAVFHLAGAPIAHRWTKKYRNKLFNSRCRDTWLLSQVLSRLYSPPKTVISASAIGFYGDCKESVTELSPTGGGFLSSLCQQWEMALETIEERGCRVVHARFGVVLGVKGGMLRQILPLYHLGLGGKIGSGNQYLSWIGIDDAMSALYHLLMTESLTKAVNLVAPNPVKQKEFSSILAAKLHRPRFFHLPSALISLVFGDMGKEMLLASTRAYPQKLLESGYSFRYPHLQEALNWIM</sequence>
<accession>A0ABX8V661</accession>
<dbReference type="SUPFAM" id="SSF51735">
    <property type="entry name" value="NAD(P)-binding Rossmann-fold domains"/>
    <property type="match status" value="1"/>
</dbReference>
<proteinExistence type="inferred from homology"/>
<evidence type="ECO:0000259" key="3">
    <source>
        <dbReference type="Pfam" id="PF08338"/>
    </source>
</evidence>
<dbReference type="Pfam" id="PF08338">
    <property type="entry name" value="DUF1731"/>
    <property type="match status" value="1"/>
</dbReference>
<dbReference type="PANTHER" id="PTHR11092">
    <property type="entry name" value="SUGAR NUCLEOTIDE EPIMERASE RELATED"/>
    <property type="match status" value="1"/>
</dbReference>
<feature type="domain" description="DUF1731" evidence="3">
    <location>
        <begin position="263"/>
        <end position="309"/>
    </location>
</feature>
<evidence type="ECO:0000259" key="2">
    <source>
        <dbReference type="Pfam" id="PF01370"/>
    </source>
</evidence>
<protein>
    <submittedName>
        <fullName evidence="4">Epimerase family protein</fullName>
    </submittedName>
</protein>
<dbReference type="Pfam" id="PF01370">
    <property type="entry name" value="Epimerase"/>
    <property type="match status" value="1"/>
</dbReference>
<dbReference type="InterPro" id="IPR001509">
    <property type="entry name" value="Epimerase_deHydtase"/>
</dbReference>
<keyword evidence="5" id="KW-1185">Reference proteome</keyword>
<reference evidence="4 5" key="1">
    <citation type="journal article" date="2022" name="bioRxiv">
        <title>Ecology and evolution of chlamydial symbionts of arthropods.</title>
        <authorList>
            <person name="Halter T."/>
            <person name="Koestlbacher S."/>
            <person name="Collingro A."/>
            <person name="Sixt B.S."/>
            <person name="Toenshoff E.R."/>
            <person name="Hendrickx F."/>
            <person name="Kostanjsek R."/>
            <person name="Horn M."/>
        </authorList>
    </citation>
    <scope>NUCLEOTIDE SEQUENCE [LARGE SCALE GENOMIC DNA]</scope>
    <source>
        <strain evidence="4">W744xW776</strain>
    </source>
</reference>
<comment type="similarity">
    <text evidence="1">Belongs to the NAD(P)-dependent epimerase/dehydratase family. SDR39U1 subfamily.</text>
</comment>
<evidence type="ECO:0000313" key="5">
    <source>
        <dbReference type="Proteomes" id="UP000826014"/>
    </source>
</evidence>
<gene>
    <name evidence="4" type="ORF">RHABOEDO_001194</name>
</gene>